<reference evidence="1 2" key="1">
    <citation type="journal article" date="2019" name="Sci. Rep.">
        <title>A high-quality genome of Eragrostis curvula grass provides insights into Poaceae evolution and supports new strategies to enhance forage quality.</title>
        <authorList>
            <person name="Carballo J."/>
            <person name="Santos B.A.C.M."/>
            <person name="Zappacosta D."/>
            <person name="Garbus I."/>
            <person name="Selva J.P."/>
            <person name="Gallo C.A."/>
            <person name="Diaz A."/>
            <person name="Albertini E."/>
            <person name="Caccamo M."/>
            <person name="Echenique V."/>
        </authorList>
    </citation>
    <scope>NUCLEOTIDE SEQUENCE [LARGE SCALE GENOMIC DNA]</scope>
    <source>
        <strain evidence="2">cv. Victoria</strain>
        <tissue evidence="1">Leaf</tissue>
    </source>
</reference>
<comment type="caution">
    <text evidence="1">The sequence shown here is derived from an EMBL/GenBank/DDBJ whole genome shotgun (WGS) entry which is preliminary data.</text>
</comment>
<dbReference type="Gramene" id="TVU39304">
    <property type="protein sequence ID" value="TVU39304"/>
    <property type="gene ID" value="EJB05_12717"/>
</dbReference>
<evidence type="ECO:0000313" key="1">
    <source>
        <dbReference type="EMBL" id="TVU39304.1"/>
    </source>
</evidence>
<protein>
    <submittedName>
        <fullName evidence="1">Uncharacterized protein</fullName>
    </submittedName>
</protein>
<name>A0A5J9VV68_9POAL</name>
<evidence type="ECO:0000313" key="2">
    <source>
        <dbReference type="Proteomes" id="UP000324897"/>
    </source>
</evidence>
<feature type="non-terminal residue" evidence="1">
    <location>
        <position position="1"/>
    </location>
</feature>
<accession>A0A5J9VV68</accession>
<sequence>MASQGEAAQLVALMALILHQLRKLSIQASHPLPPLQSTCSFLPPIPIVSCYCPALQLAIVVAFSLNSDRGNYFPLLNNKILVQDLQAARSTSGVDTLMPTRRACRPSLPPGLKAPEPLAYPVLCKAKPMLEYIT</sequence>
<organism evidence="1 2">
    <name type="scientific">Eragrostis curvula</name>
    <name type="common">weeping love grass</name>
    <dbReference type="NCBI Taxonomy" id="38414"/>
    <lineage>
        <taxon>Eukaryota</taxon>
        <taxon>Viridiplantae</taxon>
        <taxon>Streptophyta</taxon>
        <taxon>Embryophyta</taxon>
        <taxon>Tracheophyta</taxon>
        <taxon>Spermatophyta</taxon>
        <taxon>Magnoliopsida</taxon>
        <taxon>Liliopsida</taxon>
        <taxon>Poales</taxon>
        <taxon>Poaceae</taxon>
        <taxon>PACMAD clade</taxon>
        <taxon>Chloridoideae</taxon>
        <taxon>Eragrostideae</taxon>
        <taxon>Eragrostidinae</taxon>
        <taxon>Eragrostis</taxon>
    </lineage>
</organism>
<keyword evidence="2" id="KW-1185">Reference proteome</keyword>
<gene>
    <name evidence="1" type="ORF">EJB05_12717</name>
</gene>
<proteinExistence type="predicted"/>
<dbReference type="AlphaFoldDB" id="A0A5J9VV68"/>
<dbReference type="EMBL" id="RWGY01000007">
    <property type="protein sequence ID" value="TVU39304.1"/>
    <property type="molecule type" value="Genomic_DNA"/>
</dbReference>
<dbReference type="Proteomes" id="UP000324897">
    <property type="component" value="Chromosome 4"/>
</dbReference>